<reference evidence="3 4" key="1">
    <citation type="submission" date="2024-10" db="EMBL/GenBank/DDBJ databases">
        <title>Updated reference genomes for cyclostephanoid diatoms.</title>
        <authorList>
            <person name="Roberts W.R."/>
            <person name="Alverson A.J."/>
        </authorList>
    </citation>
    <scope>NUCLEOTIDE SEQUENCE [LARGE SCALE GENOMIC DNA]</scope>
    <source>
        <strain evidence="3 4">AJA010-31</strain>
    </source>
</reference>
<feature type="region of interest" description="Disordered" evidence="1">
    <location>
        <begin position="1"/>
        <end position="21"/>
    </location>
</feature>
<evidence type="ECO:0000313" key="4">
    <source>
        <dbReference type="Proteomes" id="UP001530400"/>
    </source>
</evidence>
<evidence type="ECO:0000313" key="3">
    <source>
        <dbReference type="EMBL" id="KAL3804213.1"/>
    </source>
</evidence>
<sequence length="284" mass="31407">MASPRSRNWLSTPGQDGVNTAASGKPNAEYCEHCLNTNDPTAGSCSVTSYNDYNNWVDSTGNPMPFTPQEVYTEGDTINVSSNMATHHNGHIEIIYCGLNESGGVYTPICFDGNYLTFVEDVGVYNAQGVLMDPADPSKNWLKMPPDSSYPERGHLSAGQSAGFGYYYTMTFKLPSGVSGDQIMLQWTYITANSCSPYGYIEYFSNLSNPYQSYWSTGLSAICTRSCYEDGTCISAFNEDGERGTNMPERFFDCAEVRSFLVTALVPQPLLQRLRLQPLNRPLQ</sequence>
<dbReference type="Proteomes" id="UP001530400">
    <property type="component" value="Unassembled WGS sequence"/>
</dbReference>
<organism evidence="3 4">
    <name type="scientific">Cyclotella atomus</name>
    <dbReference type="NCBI Taxonomy" id="382360"/>
    <lineage>
        <taxon>Eukaryota</taxon>
        <taxon>Sar</taxon>
        <taxon>Stramenopiles</taxon>
        <taxon>Ochrophyta</taxon>
        <taxon>Bacillariophyta</taxon>
        <taxon>Coscinodiscophyceae</taxon>
        <taxon>Thalassiosirophycidae</taxon>
        <taxon>Stephanodiscales</taxon>
        <taxon>Stephanodiscaceae</taxon>
        <taxon>Cyclotella</taxon>
    </lineage>
</organism>
<dbReference type="Pfam" id="PF03067">
    <property type="entry name" value="LPMO_10"/>
    <property type="match status" value="1"/>
</dbReference>
<comment type="caution">
    <text evidence="3">The sequence shown here is derived from an EMBL/GenBank/DDBJ whole genome shotgun (WGS) entry which is preliminary data.</text>
</comment>
<accession>A0ABD3QUY5</accession>
<name>A0ABD3QUY5_9STRA</name>
<feature type="domain" description="Chitin-binding type-4" evidence="2">
    <location>
        <begin position="1"/>
        <end position="257"/>
    </location>
</feature>
<evidence type="ECO:0000259" key="2">
    <source>
        <dbReference type="Pfam" id="PF03067"/>
    </source>
</evidence>
<keyword evidence="4" id="KW-1185">Reference proteome</keyword>
<gene>
    <name evidence="3" type="ORF">ACHAWO_013863</name>
</gene>
<dbReference type="InterPro" id="IPR004302">
    <property type="entry name" value="Cellulose/chitin-bd_N"/>
</dbReference>
<protein>
    <recommendedName>
        <fullName evidence="2">Chitin-binding type-4 domain-containing protein</fullName>
    </recommendedName>
</protein>
<evidence type="ECO:0000256" key="1">
    <source>
        <dbReference type="SAM" id="MobiDB-lite"/>
    </source>
</evidence>
<proteinExistence type="predicted"/>
<dbReference type="EMBL" id="JALLPJ020000050">
    <property type="protein sequence ID" value="KAL3804213.1"/>
    <property type="molecule type" value="Genomic_DNA"/>
</dbReference>
<dbReference type="AlphaFoldDB" id="A0ABD3QUY5"/>